<evidence type="ECO:0000313" key="3">
    <source>
        <dbReference type="Proteomes" id="UP001597418"/>
    </source>
</evidence>
<accession>A0ABW5U8S7</accession>
<dbReference type="Pfam" id="PF00756">
    <property type="entry name" value="Esterase"/>
    <property type="match status" value="1"/>
</dbReference>
<dbReference type="Gene3D" id="3.40.50.1820">
    <property type="entry name" value="alpha/beta hydrolase"/>
    <property type="match status" value="1"/>
</dbReference>
<feature type="chain" id="PRO_5046598105" evidence="1">
    <location>
        <begin position="21"/>
        <end position="281"/>
    </location>
</feature>
<proteinExistence type="predicted"/>
<comment type="caution">
    <text evidence="2">The sequence shown here is derived from an EMBL/GenBank/DDBJ whole genome shotgun (WGS) entry which is preliminary data.</text>
</comment>
<dbReference type="EMBL" id="JBHUMB010000005">
    <property type="protein sequence ID" value="MFD2741995.1"/>
    <property type="molecule type" value="Genomic_DNA"/>
</dbReference>
<dbReference type="InterPro" id="IPR050583">
    <property type="entry name" value="Mycobacterial_A85_antigen"/>
</dbReference>
<dbReference type="InterPro" id="IPR029058">
    <property type="entry name" value="AB_hydrolase_fold"/>
</dbReference>
<organism evidence="2 3">
    <name type="scientific">Sphingobacterium populi</name>
    <dbReference type="NCBI Taxonomy" id="1812824"/>
    <lineage>
        <taxon>Bacteria</taxon>
        <taxon>Pseudomonadati</taxon>
        <taxon>Bacteroidota</taxon>
        <taxon>Sphingobacteriia</taxon>
        <taxon>Sphingobacteriales</taxon>
        <taxon>Sphingobacteriaceae</taxon>
        <taxon>Sphingobacterium</taxon>
    </lineage>
</organism>
<dbReference type="SUPFAM" id="SSF53474">
    <property type="entry name" value="alpha/beta-Hydrolases"/>
    <property type="match status" value="1"/>
</dbReference>
<gene>
    <name evidence="2" type="ORF">ACFSQ6_01155</name>
</gene>
<dbReference type="GO" id="GO:0016787">
    <property type="term" value="F:hydrolase activity"/>
    <property type="evidence" value="ECO:0007669"/>
    <property type="project" value="UniProtKB-KW"/>
</dbReference>
<dbReference type="PROSITE" id="PS51257">
    <property type="entry name" value="PROKAR_LIPOPROTEIN"/>
    <property type="match status" value="1"/>
</dbReference>
<dbReference type="PANTHER" id="PTHR48098">
    <property type="entry name" value="ENTEROCHELIN ESTERASE-RELATED"/>
    <property type="match status" value="1"/>
</dbReference>
<dbReference type="PANTHER" id="PTHR48098:SF6">
    <property type="entry name" value="FERRI-BACILLIBACTIN ESTERASE BESA"/>
    <property type="match status" value="1"/>
</dbReference>
<keyword evidence="3" id="KW-1185">Reference proteome</keyword>
<keyword evidence="1" id="KW-0732">Signal</keyword>
<dbReference type="InterPro" id="IPR000801">
    <property type="entry name" value="Esterase-like"/>
</dbReference>
<evidence type="ECO:0000313" key="2">
    <source>
        <dbReference type="EMBL" id="MFD2741995.1"/>
    </source>
</evidence>
<sequence length="281" mass="31711">MNKNSIVVTLLLIIGLSACQTTTKVENISFSPDWTVERMYSKNVQDSFEVSVQYPKGYDKNASQQYPIVLLTDADLYFPLVAPIVHQYEEVGIWPPMILVGIGYGSLHKMDSLRNRDYLYPEALPSDEMETSGGGDQYYHFLADELVPKLEQDGFTNPKRILAGHSFGGYITLYTSLKQASLQRKDFVGFVSASPSLWYHDFYLQKNFAESDRLTNQQIFLSIGGAEDAEWSLKPFDRLLEVLESQAVGKHLHAQIYEGLRHMDVAMVSFLQGIGLFVGAE</sequence>
<evidence type="ECO:0000256" key="1">
    <source>
        <dbReference type="SAM" id="SignalP"/>
    </source>
</evidence>
<reference evidence="3" key="1">
    <citation type="journal article" date="2019" name="Int. J. Syst. Evol. Microbiol.">
        <title>The Global Catalogue of Microorganisms (GCM) 10K type strain sequencing project: providing services to taxonomists for standard genome sequencing and annotation.</title>
        <authorList>
            <consortium name="The Broad Institute Genomics Platform"/>
            <consortium name="The Broad Institute Genome Sequencing Center for Infectious Disease"/>
            <person name="Wu L."/>
            <person name="Ma J."/>
        </authorList>
    </citation>
    <scope>NUCLEOTIDE SEQUENCE [LARGE SCALE GENOMIC DNA]</scope>
    <source>
        <strain evidence="3">KCTC 42247</strain>
    </source>
</reference>
<keyword evidence="2" id="KW-0378">Hydrolase</keyword>
<name>A0ABW5U8S7_9SPHI</name>
<feature type="signal peptide" evidence="1">
    <location>
        <begin position="1"/>
        <end position="20"/>
    </location>
</feature>
<dbReference type="RefSeq" id="WP_197464797.1">
    <property type="nucleotide sequence ID" value="NZ_JBHUMB010000005.1"/>
</dbReference>
<dbReference type="Proteomes" id="UP001597418">
    <property type="component" value="Unassembled WGS sequence"/>
</dbReference>
<protein>
    <submittedName>
        <fullName evidence="2">Alpha/beta hydrolase</fullName>
    </submittedName>
</protein>